<reference evidence="6" key="1">
    <citation type="submission" date="2016-10" db="EMBL/GenBank/DDBJ databases">
        <authorList>
            <person name="Varghese N."/>
        </authorList>
    </citation>
    <scope>NUCLEOTIDE SEQUENCE [LARGE SCALE GENOMIC DNA]</scope>
    <source>
        <strain evidence="6">DSM 45096 / BCRC 16803 / CGMCC 4.1857 / CIP 109030 / JCM 12277 / KCTC 19219 / NBRC 100920 / 33214</strain>
    </source>
</reference>
<dbReference type="GO" id="GO:0004016">
    <property type="term" value="F:adenylate cyclase activity"/>
    <property type="evidence" value="ECO:0007669"/>
    <property type="project" value="TreeGrafter"/>
</dbReference>
<dbReference type="PANTHER" id="PTHR16305">
    <property type="entry name" value="TESTICULAR SOLUBLE ADENYLYL CYCLASE"/>
    <property type="match status" value="1"/>
</dbReference>
<gene>
    <name evidence="5" type="ORF">SAMN05414137_108175</name>
</gene>
<keyword evidence="2" id="KW-0067">ATP-binding</keyword>
<dbReference type="SUPFAM" id="SSF52540">
    <property type="entry name" value="P-loop containing nucleoside triphosphate hydrolases"/>
    <property type="match status" value="1"/>
</dbReference>
<dbReference type="InterPro" id="IPR041664">
    <property type="entry name" value="AAA_16"/>
</dbReference>
<dbReference type="OrthoDB" id="5476461at2"/>
<dbReference type="GO" id="GO:0005524">
    <property type="term" value="F:ATP binding"/>
    <property type="evidence" value="ECO:0007669"/>
    <property type="project" value="UniProtKB-KW"/>
</dbReference>
<evidence type="ECO:0000313" key="5">
    <source>
        <dbReference type="EMBL" id="SEL40441.1"/>
    </source>
</evidence>
<dbReference type="eggNOG" id="COG2909">
    <property type="taxonomic scope" value="Bacteria"/>
</dbReference>
<organism evidence="5 6">
    <name type="scientific">Streptacidiphilus jiangxiensis</name>
    <dbReference type="NCBI Taxonomy" id="235985"/>
    <lineage>
        <taxon>Bacteria</taxon>
        <taxon>Bacillati</taxon>
        <taxon>Actinomycetota</taxon>
        <taxon>Actinomycetes</taxon>
        <taxon>Kitasatosporales</taxon>
        <taxon>Streptomycetaceae</taxon>
        <taxon>Streptacidiphilus</taxon>
    </lineage>
</organism>
<keyword evidence="6" id="KW-1185">Reference proteome</keyword>
<dbReference type="InterPro" id="IPR027417">
    <property type="entry name" value="P-loop_NTPase"/>
</dbReference>
<dbReference type="Pfam" id="PF13191">
    <property type="entry name" value="AAA_16"/>
    <property type="match status" value="1"/>
</dbReference>
<feature type="region of interest" description="Disordered" evidence="3">
    <location>
        <begin position="868"/>
        <end position="944"/>
    </location>
</feature>
<keyword evidence="1" id="KW-0547">Nucleotide-binding</keyword>
<dbReference type="GO" id="GO:0005737">
    <property type="term" value="C:cytoplasm"/>
    <property type="evidence" value="ECO:0007669"/>
    <property type="project" value="TreeGrafter"/>
</dbReference>
<dbReference type="PANTHER" id="PTHR16305:SF35">
    <property type="entry name" value="TRANSCRIPTIONAL ACTIVATOR DOMAIN"/>
    <property type="match status" value="1"/>
</dbReference>
<evidence type="ECO:0000256" key="2">
    <source>
        <dbReference type="ARBA" id="ARBA00022840"/>
    </source>
</evidence>
<dbReference type="SUPFAM" id="SSF48452">
    <property type="entry name" value="TPR-like"/>
    <property type="match status" value="2"/>
</dbReference>
<proteinExistence type="predicted"/>
<feature type="domain" description="Orc1-like AAA ATPase" evidence="4">
    <location>
        <begin position="19"/>
        <end position="178"/>
    </location>
</feature>
<sequence>MDERHQLYEREEPLGLGVRALDRLRADVAAGDTGPGGLLLYRGAAGFGKTSLLARLRAAANAERGSQLLLSARGTEQLQGAPFHVVRNLLHPALAKMDEADRREMFGAWYDIAAPALGLIPATAGAPADPTGVQEALSWVMTQLAVRQGPLLVVIDDLHWADAESVQWLAGYLGQIQPLPMLVALAYRGDELDPALEDVLLREVRELGTRGHTVELQKLSPNAVVAMVRSRLGEEADDVFCRTCWSITNGNPFFVTSLIDRLGEQRVDPVEENQEQLRALAALSGARDIGRRLERLGTDVQRTAFAAAVLDSSFDLELISRVAGLPFNQAQTAVDKLVGDQILTRTGHEFQFSHPTVASAVYQSITFPAMRTSIHSKAADEVIASGKGGMAAASRHLIELYPDDNPVVVQQLRQAAHEHLAMGAPDAAKRCLERALREPPAEEDVADVRYELGCAVMLRDPDLTVRQLKLALDEVPGLEPERRLSAVLRLGQALTHSNRVTEAVELTRDEVGRMPDGPAKTRLQAASFMWRLLRRNDPDGRETSRQLAELVGQQGGRRDPEARSVQVLLAWDLTLRGESAADALALADTGTESGRPAEGLGWTNTVLGFEIPVMLGVTYIYNDRLDRARSLFMDAAYEFEMMGWSGGHLGFANFFQALVMFRQGKLVDAEKALRPTLLRKAERLGPGNPLLWDVVATLCDILLAQGRSEEAVKLAEEQGIRPGQYPPAAVMPDAPTLVARLLLAQGRTREAVAELERHGTAATWTSAAGRTRSGRPGSARSPWPWPRRSRSGPAASPGTRTHAPCGPGRTPRRAWLCTSGPRSPSPRRSWSCCGVRSPRSGSRRSPTSTPPRWSTTALRCAVRAGCGTRSPRWSRASTSPATAGRRVWRSAPAASSRPPASARTGCARSRRATSPRCSCARRSWPPRARTAARSRRPSRSAPLA</sequence>
<evidence type="ECO:0000256" key="3">
    <source>
        <dbReference type="SAM" id="MobiDB-lite"/>
    </source>
</evidence>
<dbReference type="InterPro" id="IPR011990">
    <property type="entry name" value="TPR-like_helical_dom_sf"/>
</dbReference>
<dbReference type="STRING" id="235985.SAMN05414137_108175"/>
<protein>
    <submittedName>
        <fullName evidence="5">AAA ATPase domain-containing protein</fullName>
    </submittedName>
</protein>
<dbReference type="Gene3D" id="1.25.40.10">
    <property type="entry name" value="Tetratricopeptide repeat domain"/>
    <property type="match status" value="1"/>
</dbReference>
<dbReference type="AlphaFoldDB" id="A0A1H7PWZ5"/>
<evidence type="ECO:0000256" key="1">
    <source>
        <dbReference type="ARBA" id="ARBA00022741"/>
    </source>
</evidence>
<name>A0A1H7PWZ5_STRJI</name>
<evidence type="ECO:0000313" key="6">
    <source>
        <dbReference type="Proteomes" id="UP000183015"/>
    </source>
</evidence>
<dbReference type="RefSeq" id="WP_052438720.1">
    <property type="nucleotide sequence ID" value="NZ_BBPN01000013.1"/>
</dbReference>
<feature type="compositionally biased region" description="Low complexity" evidence="3">
    <location>
        <begin position="836"/>
        <end position="856"/>
    </location>
</feature>
<feature type="compositionally biased region" description="Low complexity" evidence="3">
    <location>
        <begin position="920"/>
        <end position="929"/>
    </location>
</feature>
<feature type="compositionally biased region" description="Low complexity" evidence="3">
    <location>
        <begin position="889"/>
        <end position="903"/>
    </location>
</feature>
<accession>A0A1H7PWZ5</accession>
<evidence type="ECO:0000259" key="4">
    <source>
        <dbReference type="Pfam" id="PF13191"/>
    </source>
</evidence>
<dbReference type="EMBL" id="FOAZ01000008">
    <property type="protein sequence ID" value="SEL40441.1"/>
    <property type="molecule type" value="Genomic_DNA"/>
</dbReference>
<dbReference type="Proteomes" id="UP000183015">
    <property type="component" value="Unassembled WGS sequence"/>
</dbReference>
<feature type="region of interest" description="Disordered" evidence="3">
    <location>
        <begin position="757"/>
        <end position="856"/>
    </location>
</feature>